<dbReference type="PROSITE" id="PS51371">
    <property type="entry name" value="CBS"/>
    <property type="match status" value="2"/>
</dbReference>
<evidence type="ECO:0000256" key="3">
    <source>
        <dbReference type="ARBA" id="ARBA00023122"/>
    </source>
</evidence>
<evidence type="ECO:0000256" key="2">
    <source>
        <dbReference type="ARBA" id="ARBA00022737"/>
    </source>
</evidence>
<dbReference type="FunFam" id="2.60.40.10:FF:001860">
    <property type="entry name" value="Sucrose nonfermenting 4-like protein"/>
    <property type="match status" value="1"/>
</dbReference>
<dbReference type="SMART" id="SM00116">
    <property type="entry name" value="CBS"/>
    <property type="match status" value="3"/>
</dbReference>
<keyword evidence="2" id="KW-0677">Repeat</keyword>
<dbReference type="Gene3D" id="2.60.40.10">
    <property type="entry name" value="Immunoglobulins"/>
    <property type="match status" value="1"/>
</dbReference>
<dbReference type="EMBL" id="LGRX02012686">
    <property type="protein sequence ID" value="KAK3266986.1"/>
    <property type="molecule type" value="Genomic_DNA"/>
</dbReference>
<evidence type="ECO:0000256" key="4">
    <source>
        <dbReference type="PROSITE-ProRule" id="PRU00703"/>
    </source>
</evidence>
<name>A0AAE0KZY9_9CHLO</name>
<dbReference type="InterPro" id="IPR046342">
    <property type="entry name" value="CBS_dom_sf"/>
</dbReference>
<keyword evidence="8" id="KW-1185">Reference proteome</keyword>
<dbReference type="CDD" id="cd02859">
    <property type="entry name" value="E_set_AMPKbeta_like_N"/>
    <property type="match status" value="1"/>
</dbReference>
<comment type="similarity">
    <text evidence="1">Belongs to the 5'-AMP-activated protein kinase gamma subunit family.</text>
</comment>
<dbReference type="AlphaFoldDB" id="A0AAE0KZY9"/>
<dbReference type="InterPro" id="IPR050511">
    <property type="entry name" value="AMPK_gamma/SDS23_families"/>
</dbReference>
<dbReference type="SUPFAM" id="SSF81296">
    <property type="entry name" value="E set domains"/>
    <property type="match status" value="1"/>
</dbReference>
<dbReference type="PANTHER" id="PTHR13780">
    <property type="entry name" value="AMP-ACTIVATED PROTEIN KINASE, GAMMA REGULATORY SUBUNIT"/>
    <property type="match status" value="1"/>
</dbReference>
<dbReference type="Pfam" id="PF16561">
    <property type="entry name" value="AMPK1_CBM"/>
    <property type="match status" value="1"/>
</dbReference>
<evidence type="ECO:0000256" key="5">
    <source>
        <dbReference type="SAM" id="MobiDB-lite"/>
    </source>
</evidence>
<feature type="region of interest" description="Disordered" evidence="5">
    <location>
        <begin position="93"/>
        <end position="166"/>
    </location>
</feature>
<feature type="compositionally biased region" description="Polar residues" evidence="5">
    <location>
        <begin position="133"/>
        <end position="143"/>
    </location>
</feature>
<reference evidence="7 8" key="1">
    <citation type="journal article" date="2015" name="Genome Biol. Evol.">
        <title>Comparative Genomics of a Bacterivorous Green Alga Reveals Evolutionary Causalities and Consequences of Phago-Mixotrophic Mode of Nutrition.</title>
        <authorList>
            <person name="Burns J.A."/>
            <person name="Paasch A."/>
            <person name="Narechania A."/>
            <person name="Kim E."/>
        </authorList>
    </citation>
    <scope>NUCLEOTIDE SEQUENCE [LARGE SCALE GENOMIC DNA]</scope>
    <source>
        <strain evidence="7 8">PLY_AMNH</strain>
    </source>
</reference>
<evidence type="ECO:0000259" key="6">
    <source>
        <dbReference type="PROSITE" id="PS51371"/>
    </source>
</evidence>
<dbReference type="InterPro" id="IPR014756">
    <property type="entry name" value="Ig_E-set"/>
</dbReference>
<feature type="region of interest" description="Disordered" evidence="5">
    <location>
        <begin position="463"/>
        <end position="486"/>
    </location>
</feature>
<gene>
    <name evidence="7" type="ORF">CYMTET_24427</name>
</gene>
<dbReference type="InterPro" id="IPR032640">
    <property type="entry name" value="AMPK1_CBM"/>
</dbReference>
<dbReference type="Proteomes" id="UP001190700">
    <property type="component" value="Unassembled WGS sequence"/>
</dbReference>
<keyword evidence="3 4" id="KW-0129">CBS domain</keyword>
<comment type="caution">
    <text evidence="7">The sequence shown here is derived from an EMBL/GenBank/DDBJ whole genome shotgun (WGS) entry which is preliminary data.</text>
</comment>
<dbReference type="InterPro" id="IPR000644">
    <property type="entry name" value="CBS_dom"/>
</dbReference>
<feature type="domain" description="CBS" evidence="6">
    <location>
        <begin position="385"/>
        <end position="443"/>
    </location>
</feature>
<proteinExistence type="inferred from homology"/>
<feature type="compositionally biased region" description="Low complexity" evidence="5">
    <location>
        <begin position="103"/>
        <end position="114"/>
    </location>
</feature>
<dbReference type="Gene3D" id="3.10.580.10">
    <property type="entry name" value="CBS-domain"/>
    <property type="match status" value="2"/>
</dbReference>
<accession>A0AAE0KZY9</accession>
<evidence type="ECO:0000256" key="1">
    <source>
        <dbReference type="ARBA" id="ARBA00006750"/>
    </source>
</evidence>
<evidence type="ECO:0000313" key="7">
    <source>
        <dbReference type="EMBL" id="KAK3266986.1"/>
    </source>
</evidence>
<dbReference type="PANTHER" id="PTHR13780:SF35">
    <property type="entry name" value="LD22662P"/>
    <property type="match status" value="1"/>
</dbReference>
<protein>
    <recommendedName>
        <fullName evidence="6">CBS domain-containing protein</fullName>
    </recommendedName>
</protein>
<feature type="domain" description="CBS" evidence="6">
    <location>
        <begin position="185"/>
        <end position="247"/>
    </location>
</feature>
<dbReference type="Pfam" id="PF00571">
    <property type="entry name" value="CBS"/>
    <property type="match status" value="1"/>
</dbReference>
<dbReference type="InterPro" id="IPR013783">
    <property type="entry name" value="Ig-like_fold"/>
</dbReference>
<sequence>MFEPGADELFSIRFEWRYGGRQVHLCGSFTRWLETVPMAPDQVTGVFAVVCNLPPGVHQYKFIVDGEWRHDEGQPFMPDPLGNVNNWIFVGAPGSNPGGPHALQQPQPMSQLPSEGTTLNPNSGLPWSLAAEQPQTMATTSSAPAPLPQQGAGLGAPVMPSAETDPETTRSRISEFLHRHTAYELIPESGKVVVLDTALPVQQAFHALFEQGLPSAPLWESSSLDFVGIISASDFINILHRLRSKPVSDAELAQLTLARWRVEAAKECGDGWRLVSVRPEDSLHTVAQTLLQCGYKSVPVLTSNEYGGSAPKTSREREVPQLLHLATLSGVLGCMARHFRHAPTALPLLSQPLGALGAGTWNEDDMPRDGDDTGMCVEGDEKQTLKKGCRLYTLQPNTPLTVAMRLLLQAEVSALPIVDDNNILLDIYARSDVVALARDQAYSQLNLDEITVTEALTYCGGRDPNGDSQAGGMASSSGRPEPANVNVGPGQPVGMVGRAYTVCRASPLRAVLDGLATPGIQRLVCVQVGTNRVEGIISLRDIASLLFV</sequence>
<feature type="compositionally biased region" description="Polar residues" evidence="5">
    <location>
        <begin position="115"/>
        <end position="125"/>
    </location>
</feature>
<evidence type="ECO:0000313" key="8">
    <source>
        <dbReference type="Proteomes" id="UP001190700"/>
    </source>
</evidence>
<organism evidence="7 8">
    <name type="scientific">Cymbomonas tetramitiformis</name>
    <dbReference type="NCBI Taxonomy" id="36881"/>
    <lineage>
        <taxon>Eukaryota</taxon>
        <taxon>Viridiplantae</taxon>
        <taxon>Chlorophyta</taxon>
        <taxon>Pyramimonadophyceae</taxon>
        <taxon>Pyramimonadales</taxon>
        <taxon>Pyramimonadaceae</taxon>
        <taxon>Cymbomonas</taxon>
    </lineage>
</organism>
<dbReference type="SUPFAM" id="SSF54631">
    <property type="entry name" value="CBS-domain pair"/>
    <property type="match status" value="2"/>
</dbReference>